<keyword evidence="2" id="KW-1185">Reference proteome</keyword>
<dbReference type="Proteomes" id="UP000005297">
    <property type="component" value="Unassembled WGS sequence"/>
</dbReference>
<dbReference type="EMBL" id="AATS01000003">
    <property type="protein sequence ID" value="EAU55207.1"/>
    <property type="molecule type" value="Genomic_DNA"/>
</dbReference>
<accession>Q0F1I4</accession>
<protein>
    <submittedName>
        <fullName evidence="1">Uncharacterized protein</fullName>
    </submittedName>
</protein>
<dbReference type="eggNOG" id="ENOG5032Y5A">
    <property type="taxonomic scope" value="Bacteria"/>
</dbReference>
<evidence type="ECO:0000313" key="2">
    <source>
        <dbReference type="Proteomes" id="UP000005297"/>
    </source>
</evidence>
<dbReference type="HOGENOM" id="CLU_2130479_0_0_0"/>
<reference evidence="1 2" key="1">
    <citation type="submission" date="2006-09" db="EMBL/GenBank/DDBJ databases">
        <authorList>
            <person name="Emerson D."/>
            <person name="Ferriera S."/>
            <person name="Johnson J."/>
            <person name="Kravitz S."/>
            <person name="Halpern A."/>
            <person name="Remington K."/>
            <person name="Beeson K."/>
            <person name="Tran B."/>
            <person name="Rogers Y.-H."/>
            <person name="Friedman R."/>
            <person name="Venter J.C."/>
        </authorList>
    </citation>
    <scope>NUCLEOTIDE SEQUENCE [LARGE SCALE GENOMIC DNA]</scope>
    <source>
        <strain evidence="1 2">PV-1</strain>
    </source>
</reference>
<proteinExistence type="predicted"/>
<sequence>MIVWRQLVVNKDTNVSLLTQHYKCIIIGTYEPKEVVMGQYITTGELSSRIKYDARYIRNCLLDSVFIEGVHYIRPFGRRKILFIWEAIEGEMHKASNDEIPIIPLRAGGAIHG</sequence>
<evidence type="ECO:0000313" key="1">
    <source>
        <dbReference type="EMBL" id="EAU55207.1"/>
    </source>
</evidence>
<organism evidence="1 2">
    <name type="scientific">Mariprofundus ferrooxydans PV-1</name>
    <dbReference type="NCBI Taxonomy" id="314345"/>
    <lineage>
        <taxon>Bacteria</taxon>
        <taxon>Pseudomonadati</taxon>
        <taxon>Pseudomonadota</taxon>
        <taxon>Candidatius Mariprofundia</taxon>
        <taxon>Mariprofundales</taxon>
        <taxon>Mariprofundaceae</taxon>
        <taxon>Mariprofundus</taxon>
    </lineage>
</organism>
<comment type="caution">
    <text evidence="1">The sequence shown here is derived from an EMBL/GenBank/DDBJ whole genome shotgun (WGS) entry which is preliminary data.</text>
</comment>
<dbReference type="InParanoid" id="Q0F1I4"/>
<gene>
    <name evidence="1" type="ORF">SPV1_10761</name>
</gene>
<name>Q0F1I4_9PROT</name>
<dbReference type="AlphaFoldDB" id="Q0F1I4"/>